<name>A0A6P2H0L9_9BURK</name>
<evidence type="ECO:0000313" key="2">
    <source>
        <dbReference type="Proteomes" id="UP000494330"/>
    </source>
</evidence>
<dbReference type="Proteomes" id="UP000494330">
    <property type="component" value="Unassembled WGS sequence"/>
</dbReference>
<accession>A0A6P2H0L9</accession>
<proteinExistence type="predicted"/>
<dbReference type="AlphaFoldDB" id="A0A6P2H0L9"/>
<organism evidence="1 2">
    <name type="scientific">Burkholderia paludis</name>
    <dbReference type="NCBI Taxonomy" id="1506587"/>
    <lineage>
        <taxon>Bacteria</taxon>
        <taxon>Pseudomonadati</taxon>
        <taxon>Pseudomonadota</taxon>
        <taxon>Betaproteobacteria</taxon>
        <taxon>Burkholderiales</taxon>
        <taxon>Burkholderiaceae</taxon>
        <taxon>Burkholderia</taxon>
        <taxon>Burkholderia cepacia complex</taxon>
    </lineage>
</organism>
<sequence length="36" mass="3922">MLIQQEATVKVSVNTIYSQGTAEHSFGRPSLPTAFL</sequence>
<protein>
    <submittedName>
        <fullName evidence="1">Uncharacterized protein</fullName>
    </submittedName>
</protein>
<evidence type="ECO:0000313" key="1">
    <source>
        <dbReference type="EMBL" id="VWB10572.1"/>
    </source>
</evidence>
<gene>
    <name evidence="1" type="ORF">BPA30113_00193</name>
</gene>
<keyword evidence="2" id="KW-1185">Reference proteome</keyword>
<dbReference type="EMBL" id="CABVQD010000001">
    <property type="protein sequence ID" value="VWB10572.1"/>
    <property type="molecule type" value="Genomic_DNA"/>
</dbReference>
<reference evidence="1 2" key="1">
    <citation type="submission" date="2019-09" db="EMBL/GenBank/DDBJ databases">
        <authorList>
            <person name="Depoorter E."/>
        </authorList>
    </citation>
    <scope>NUCLEOTIDE SEQUENCE [LARGE SCALE GENOMIC DNA]</scope>
    <source>
        <strain evidence="1">LMG 30113</strain>
    </source>
</reference>